<dbReference type="GO" id="GO:0051082">
    <property type="term" value="F:unfolded protein binding"/>
    <property type="evidence" value="ECO:0007669"/>
    <property type="project" value="InterPro"/>
</dbReference>
<evidence type="ECO:0000256" key="3">
    <source>
        <dbReference type="SAM" id="Coils"/>
    </source>
</evidence>
<protein>
    <submittedName>
        <fullName evidence="4">OmpH family outer membrane protein</fullName>
    </submittedName>
</protein>
<organism evidence="4 5">
    <name type="scientific">Flavobacterium nackdongense</name>
    <dbReference type="NCBI Taxonomy" id="2547394"/>
    <lineage>
        <taxon>Bacteria</taxon>
        <taxon>Pseudomonadati</taxon>
        <taxon>Bacteroidota</taxon>
        <taxon>Flavobacteriia</taxon>
        <taxon>Flavobacteriales</taxon>
        <taxon>Flavobacteriaceae</taxon>
        <taxon>Flavobacterium</taxon>
    </lineage>
</organism>
<dbReference type="SMART" id="SM00935">
    <property type="entry name" value="OmpH"/>
    <property type="match status" value="1"/>
</dbReference>
<dbReference type="AlphaFoldDB" id="A0A4V1AGU5"/>
<keyword evidence="5" id="KW-1185">Reference proteome</keyword>
<evidence type="ECO:0000313" key="4">
    <source>
        <dbReference type="EMBL" id="QBN19262.1"/>
    </source>
</evidence>
<feature type="coiled-coil region" evidence="3">
    <location>
        <begin position="53"/>
        <end position="117"/>
    </location>
</feature>
<evidence type="ECO:0000256" key="1">
    <source>
        <dbReference type="ARBA" id="ARBA00009091"/>
    </source>
</evidence>
<dbReference type="InterPro" id="IPR005632">
    <property type="entry name" value="Chaperone_Skp"/>
</dbReference>
<sequence length="187" mass="20930">MKKSVLIIALAISIVSCNNKPAAEVKEVKTAYVDTSVLMKEYTATKDLDAKYKAKGEEKGRQLQAEINRFKQEAQNFQAQAQANGQEWAQKKGAELQRREQQLAQAQQALAQQLQQEGGTEMDSLVSNVKKAIKAYGKEKGYTYIYGTGDSNASILYAEDKLDITKDIIKLLNDKYNSSNKKEEVKK</sequence>
<reference evidence="5" key="1">
    <citation type="submission" date="2019-03" db="EMBL/GenBank/DDBJ databases">
        <title>Flavobacterium sp.</title>
        <authorList>
            <person name="Kim H."/>
        </authorList>
    </citation>
    <scope>NUCLEOTIDE SEQUENCE [LARGE SCALE GENOMIC DNA]</scope>
    <source>
        <strain evidence="5">GS13</strain>
    </source>
</reference>
<dbReference type="InterPro" id="IPR024930">
    <property type="entry name" value="Skp_dom_sf"/>
</dbReference>
<dbReference type="EMBL" id="CP037933">
    <property type="protein sequence ID" value="QBN19262.1"/>
    <property type="molecule type" value="Genomic_DNA"/>
</dbReference>
<dbReference type="GO" id="GO:0005829">
    <property type="term" value="C:cytosol"/>
    <property type="evidence" value="ECO:0007669"/>
    <property type="project" value="TreeGrafter"/>
</dbReference>
<name>A0A4V1AGU5_9FLAO</name>
<dbReference type="Gene3D" id="3.30.910.20">
    <property type="entry name" value="Skp domain"/>
    <property type="match status" value="1"/>
</dbReference>
<dbReference type="PANTHER" id="PTHR35089">
    <property type="entry name" value="CHAPERONE PROTEIN SKP"/>
    <property type="match status" value="1"/>
</dbReference>
<dbReference type="PANTHER" id="PTHR35089:SF1">
    <property type="entry name" value="CHAPERONE PROTEIN SKP"/>
    <property type="match status" value="1"/>
</dbReference>
<keyword evidence="2" id="KW-0732">Signal</keyword>
<evidence type="ECO:0000313" key="5">
    <source>
        <dbReference type="Proteomes" id="UP000291124"/>
    </source>
</evidence>
<dbReference type="Pfam" id="PF03938">
    <property type="entry name" value="OmpH"/>
    <property type="match status" value="1"/>
</dbReference>
<evidence type="ECO:0000256" key="2">
    <source>
        <dbReference type="ARBA" id="ARBA00022729"/>
    </source>
</evidence>
<dbReference type="KEGG" id="fnk:E1750_10760"/>
<dbReference type="PROSITE" id="PS51257">
    <property type="entry name" value="PROKAR_LIPOPROTEIN"/>
    <property type="match status" value="1"/>
</dbReference>
<accession>A0A4V1AGU5</accession>
<gene>
    <name evidence="4" type="ORF">E1750_10760</name>
</gene>
<dbReference type="GO" id="GO:0050821">
    <property type="term" value="P:protein stabilization"/>
    <property type="evidence" value="ECO:0007669"/>
    <property type="project" value="TreeGrafter"/>
</dbReference>
<comment type="similarity">
    <text evidence="1">Belongs to the Skp family.</text>
</comment>
<dbReference type="SUPFAM" id="SSF111384">
    <property type="entry name" value="OmpH-like"/>
    <property type="match status" value="1"/>
</dbReference>
<dbReference type="RefSeq" id="WP_133276781.1">
    <property type="nucleotide sequence ID" value="NZ_CP037933.1"/>
</dbReference>
<keyword evidence="3" id="KW-0175">Coiled coil</keyword>
<proteinExistence type="inferred from homology"/>
<dbReference type="Proteomes" id="UP000291124">
    <property type="component" value="Chromosome"/>
</dbReference>
<dbReference type="OrthoDB" id="1145062at2"/>